<feature type="region of interest" description="Disordered" evidence="2">
    <location>
        <begin position="936"/>
        <end position="959"/>
    </location>
</feature>
<gene>
    <name evidence="4" type="ORF">BSAL_07255</name>
</gene>
<dbReference type="OrthoDB" id="121313at2759"/>
<sequence>MSEPTPSIRRKSVTPSTTPATAALAFPGAKTPGELTIDPVPAADGSNAAWRILLSPTPAPKFQAIKMAARKRQNDIDKRSADMFAVHQKVTEAIRSRKTYGEIRTLIQQSNVVLNLPNERQIKIDEAVSGKEAVAKLLNVSYRQQGNLDMYSSDNVKLREKNRHDPAVKAATDRFWSLVPKTATGNVNKGTYIWYSRHLFFTFVRDATEQEFQNVVQEDWKNDAVYSCSMNERMFAFAVFNLADIWCETMEAAEYAEFISRCADVIAAAPAYTGSRREGDATDTADRAQGRRLSAQPVTPQRRRASGFEVFESDESDDEAPVEETLEQLEREMLNVENGAWYSTLQNICNFANEEIGDCEEDILRVFHNVQDRRYALFNDDNDASLQLEQQFVKEVELDSKRRAQIQVDIKERSNILKRVVQAKGDVGARSKKREREQAQHLKEQRNLVNDLRETTHQGFVRLREYRNSLTDLYRLAIKESLGRVDATQSDLRAFFSLQQNDVVRRCATDSERNDDFFMTMIDVSKDLEEIRKILQRRTTDPLEAVIYPLKSKDTDEMQLDSPKWVSACEWFEGLRVLRNETLEQVLFEVDEFATRAQFRGKQQLFAIHRQEIDFEGKLIDALAETNLLQNETKIERLSEAKRSQEAGIARRAKESEQFQLLVNGWKEASDAAQASHQKRFKAESAETKSWAKATTIESAFEASAVVLEIMCNDVADLEMEETVQPNQRISQELPMGATTPLQLLRFVLAQHDVWLVSFVEKLTILRAKIMEESHQFLVRIESAEEIRQFEHNTALLSMRLDDIHRIKKEMTEEETKQLLTVSCQVRLNYSSDVRETIDELGELLDSTRAAAERYNLLLDQRFVQRRAATNKIFAEQRYNILKFFEIEQLRMQTCEYRYTNQTASQRKAAKLAAQISDTRKRDEERIRLAKDKRLADEKEREERRLQKMQESEEQKRRAQEIKELKARDLAELRKKQMRDREQQVADRLAREKAERNQWREDFAREQNARNERFAHRKSVVASTMPTKLTPNPPTRETSPHFLSRRSGDKKAPNRATNKIQEAIDAEIAMFRNLNTESLAIDLSVFKTRRMEYFMEGASNRSIYQSECKRLNLDVKSSIEVLLSETPLEFHLASLQLSNFIDLSVKSLFDIIALNPIQKILLRGVQLDKDELKKLAQHLLDHPFIHVLDVSLNKDLGPHGGETLLALVKENKQISTVAASDSGIDDEILKQIEVACSQNQFARGFSRTDFDFIFDIFNRIDSDHNGKVDGAELKSYISATNPKRKSEVDGENIGKSLIEATRETRHDDIRASLLALHDRTKGKSSYSLEDVLCSVYPLSSQNARDIIKRYTDESNPVLDTKELEDFMKAFGENGVLTLSQLAKGLDEDPIALEAAFHEADIDDDGVLNLSEFVMFVSH</sequence>
<dbReference type="InterPro" id="IPR032675">
    <property type="entry name" value="LRR_dom_sf"/>
</dbReference>
<reference evidence="5" key="1">
    <citation type="submission" date="2015-09" db="EMBL/GenBank/DDBJ databases">
        <authorList>
            <consortium name="Pathogen Informatics"/>
        </authorList>
    </citation>
    <scope>NUCLEOTIDE SEQUENCE [LARGE SCALE GENOMIC DNA]</scope>
    <source>
        <strain evidence="5">Lake Konstanz</strain>
    </source>
</reference>
<feature type="compositionally biased region" description="Basic and acidic residues" evidence="2">
    <location>
        <begin position="275"/>
        <end position="289"/>
    </location>
</feature>
<feature type="region of interest" description="Disordered" evidence="2">
    <location>
        <begin position="1"/>
        <end position="31"/>
    </location>
</feature>
<dbReference type="Gene3D" id="1.10.238.10">
    <property type="entry name" value="EF-hand"/>
    <property type="match status" value="1"/>
</dbReference>
<dbReference type="Pfam" id="PF13202">
    <property type="entry name" value="EF-hand_5"/>
    <property type="match status" value="2"/>
</dbReference>
<feature type="region of interest" description="Disordered" evidence="2">
    <location>
        <begin position="275"/>
        <end position="305"/>
    </location>
</feature>
<evidence type="ECO:0000256" key="1">
    <source>
        <dbReference type="ARBA" id="ARBA00022837"/>
    </source>
</evidence>
<dbReference type="Gene3D" id="3.80.10.10">
    <property type="entry name" value="Ribonuclease Inhibitor"/>
    <property type="match status" value="1"/>
</dbReference>
<feature type="compositionally biased region" description="Low complexity" evidence="2">
    <location>
        <begin position="14"/>
        <end position="31"/>
    </location>
</feature>
<dbReference type="PROSITE" id="PS00018">
    <property type="entry name" value="EF_HAND_1"/>
    <property type="match status" value="2"/>
</dbReference>
<keyword evidence="5" id="KW-1185">Reference proteome</keyword>
<organism evidence="4 5">
    <name type="scientific">Bodo saltans</name>
    <name type="common">Flagellated protozoan</name>
    <dbReference type="NCBI Taxonomy" id="75058"/>
    <lineage>
        <taxon>Eukaryota</taxon>
        <taxon>Discoba</taxon>
        <taxon>Euglenozoa</taxon>
        <taxon>Kinetoplastea</taxon>
        <taxon>Metakinetoplastina</taxon>
        <taxon>Eubodonida</taxon>
        <taxon>Bodonidae</taxon>
        <taxon>Bodo</taxon>
    </lineage>
</organism>
<dbReference type="EMBL" id="CYKH01001400">
    <property type="protein sequence ID" value="CUG86896.1"/>
    <property type="molecule type" value="Genomic_DNA"/>
</dbReference>
<dbReference type="InterPro" id="IPR018247">
    <property type="entry name" value="EF_Hand_1_Ca_BS"/>
</dbReference>
<evidence type="ECO:0000313" key="5">
    <source>
        <dbReference type="Proteomes" id="UP000051952"/>
    </source>
</evidence>
<dbReference type="PROSITE" id="PS50222">
    <property type="entry name" value="EF_HAND_2"/>
    <property type="match status" value="2"/>
</dbReference>
<name>A0A0S4J624_BODSA</name>
<evidence type="ECO:0000313" key="4">
    <source>
        <dbReference type="EMBL" id="CUG86896.1"/>
    </source>
</evidence>
<dbReference type="InterPro" id="IPR002048">
    <property type="entry name" value="EF_hand_dom"/>
</dbReference>
<dbReference type="SMART" id="SM00054">
    <property type="entry name" value="EFh"/>
    <property type="match status" value="2"/>
</dbReference>
<dbReference type="VEuPathDB" id="TriTrypDB:BSAL_07255"/>
<feature type="domain" description="EF-hand" evidence="3">
    <location>
        <begin position="1387"/>
        <end position="1418"/>
    </location>
</feature>
<keyword evidence="1" id="KW-0106">Calcium</keyword>
<dbReference type="GO" id="GO:0005509">
    <property type="term" value="F:calcium ion binding"/>
    <property type="evidence" value="ECO:0007669"/>
    <property type="project" value="InterPro"/>
</dbReference>
<evidence type="ECO:0000259" key="3">
    <source>
        <dbReference type="PROSITE" id="PS50222"/>
    </source>
</evidence>
<proteinExistence type="predicted"/>
<feature type="domain" description="EF-hand" evidence="3">
    <location>
        <begin position="1248"/>
        <end position="1283"/>
    </location>
</feature>
<dbReference type="Proteomes" id="UP000051952">
    <property type="component" value="Unassembled WGS sequence"/>
</dbReference>
<dbReference type="InterPro" id="IPR011992">
    <property type="entry name" value="EF-hand-dom_pair"/>
</dbReference>
<protein>
    <submittedName>
        <fullName evidence="4">Ca2+-binding protein, putative</fullName>
    </submittedName>
</protein>
<accession>A0A0S4J624</accession>
<evidence type="ECO:0000256" key="2">
    <source>
        <dbReference type="SAM" id="MobiDB-lite"/>
    </source>
</evidence>
<dbReference type="SUPFAM" id="SSF52047">
    <property type="entry name" value="RNI-like"/>
    <property type="match status" value="1"/>
</dbReference>
<feature type="region of interest" description="Disordered" evidence="2">
    <location>
        <begin position="1022"/>
        <end position="1056"/>
    </location>
</feature>
<dbReference type="SUPFAM" id="SSF47473">
    <property type="entry name" value="EF-hand"/>
    <property type="match status" value="1"/>
</dbReference>